<evidence type="ECO:0000313" key="2">
    <source>
        <dbReference type="Proteomes" id="UP000236291"/>
    </source>
</evidence>
<dbReference type="EMBL" id="ASHM01089535">
    <property type="protein sequence ID" value="PNX63116.1"/>
    <property type="molecule type" value="Genomic_DNA"/>
</dbReference>
<reference evidence="1 2" key="1">
    <citation type="journal article" date="2014" name="Am. J. Bot.">
        <title>Genome assembly and annotation for red clover (Trifolium pratense; Fabaceae).</title>
        <authorList>
            <person name="Istvanek J."/>
            <person name="Jaros M."/>
            <person name="Krenek A."/>
            <person name="Repkova J."/>
        </authorList>
    </citation>
    <scope>NUCLEOTIDE SEQUENCE [LARGE SCALE GENOMIC DNA]</scope>
    <source>
        <strain evidence="2">cv. Tatra</strain>
        <tissue evidence="1">Young leaves</tissue>
    </source>
</reference>
<evidence type="ECO:0000313" key="1">
    <source>
        <dbReference type="EMBL" id="PNX63116.1"/>
    </source>
</evidence>
<gene>
    <name evidence="1" type="ORF">L195_g053345</name>
</gene>
<dbReference type="STRING" id="57577.A0A2K3K9Y2"/>
<comment type="caution">
    <text evidence="1">The sequence shown here is derived from an EMBL/GenBank/DDBJ whole genome shotgun (WGS) entry which is preliminary data.</text>
</comment>
<name>A0A2K3K9Y2_TRIPR</name>
<proteinExistence type="predicted"/>
<dbReference type="Proteomes" id="UP000236291">
    <property type="component" value="Unassembled WGS sequence"/>
</dbReference>
<protein>
    <submittedName>
        <fullName evidence="1">SEC12-like protein 1-like</fullName>
    </submittedName>
</protein>
<dbReference type="AlphaFoldDB" id="A0A2K3K9Y2"/>
<reference evidence="1 2" key="2">
    <citation type="journal article" date="2017" name="Front. Plant Sci.">
        <title>Gene Classification and Mining of Molecular Markers Useful in Red Clover (Trifolium pratense) Breeding.</title>
        <authorList>
            <person name="Istvanek J."/>
            <person name="Dluhosova J."/>
            <person name="Dluhos P."/>
            <person name="Patkova L."/>
            <person name="Nedelnik J."/>
            <person name="Repkova J."/>
        </authorList>
    </citation>
    <scope>NUCLEOTIDE SEQUENCE [LARGE SCALE GENOMIC DNA]</scope>
    <source>
        <strain evidence="2">cv. Tatra</strain>
        <tissue evidence="1">Young leaves</tissue>
    </source>
</reference>
<dbReference type="ExpressionAtlas" id="A0A2K3K9Y2">
    <property type="expression patterns" value="baseline"/>
</dbReference>
<accession>A0A2K3K9Y2</accession>
<organism evidence="1 2">
    <name type="scientific">Trifolium pratense</name>
    <name type="common">Red clover</name>
    <dbReference type="NCBI Taxonomy" id="57577"/>
    <lineage>
        <taxon>Eukaryota</taxon>
        <taxon>Viridiplantae</taxon>
        <taxon>Streptophyta</taxon>
        <taxon>Embryophyta</taxon>
        <taxon>Tracheophyta</taxon>
        <taxon>Spermatophyta</taxon>
        <taxon>Magnoliopsida</taxon>
        <taxon>eudicotyledons</taxon>
        <taxon>Gunneridae</taxon>
        <taxon>Pentapetalae</taxon>
        <taxon>rosids</taxon>
        <taxon>fabids</taxon>
        <taxon>Fabales</taxon>
        <taxon>Fabaceae</taxon>
        <taxon>Papilionoideae</taxon>
        <taxon>50 kb inversion clade</taxon>
        <taxon>NPAAA clade</taxon>
        <taxon>Hologalegina</taxon>
        <taxon>IRL clade</taxon>
        <taxon>Trifolieae</taxon>
        <taxon>Trifolium</taxon>
    </lineage>
</organism>
<sequence>MENDVGSPQGPVTCGSWIRRPEKLNLVVLGRSKRGNSCPALLQIFSFDPKTVSLSTSPLDQ</sequence>